<reference evidence="1" key="1">
    <citation type="submission" date="2021-05" db="EMBL/GenBank/DDBJ databases">
        <title>An isolated secondary fermenter in methanogenic hydrocarbon-degrading communities.</title>
        <authorList>
            <person name="Liu Y.-F."/>
            <person name="Liu Z.-l."/>
        </authorList>
    </citation>
    <scope>NUCLEOTIDE SEQUENCE</scope>
    <source>
        <strain evidence="1">L-13</strain>
    </source>
</reference>
<keyword evidence="2" id="KW-1185">Reference proteome</keyword>
<gene>
    <name evidence="1" type="ORF">KIH16_11390</name>
</gene>
<sequence>MDEKNFSSIHISVVGMGYIGLPTSTLFASVGFNVEGFDVNYKLIESLQKGRITIVEPHLQELFSDVLNKRTLKPVNRLDYSDIFIICVPTPFLIDSEGSKVADLSYIERASEMVGSKLKTGSIVVLESTVPPGTTMNIMSPILERASGLIQGKDFFVAHCPERVLPGNMLAELRRNDRIIGSSDPNVGQLLREIYGYIVTEGHIFITDDKTAELCKLVENTYRDINIAFANELSMICDDLSIDVHGLISLANHHPRVNIMNPGPGVGGHCLAVDPWFIVEKSPQKSCLIRQARKINEYKPEWIVTKIQERLYSLFSDRKDITLAIFGLAYKPDIDDLRESPSVYIALKLKKIGYQVIASEPNVDFECYKGIPLFSAKEALEKADFVIYSVPHSIFREFISEINLKNNFDITGTI</sequence>
<accession>A0ACD1E064</accession>
<dbReference type="EMBL" id="CP074691">
    <property type="protein sequence ID" value="QVL37698.1"/>
    <property type="molecule type" value="Genomic_DNA"/>
</dbReference>
<evidence type="ECO:0000313" key="2">
    <source>
        <dbReference type="Proteomes" id="UP000682204"/>
    </source>
</evidence>
<organism evidence="1 2">
    <name type="scientific">Aminirod propionatiphilus</name>
    <dbReference type="NCBI Taxonomy" id="3415223"/>
    <lineage>
        <taxon>Bacteria</taxon>
        <taxon>Thermotogati</taxon>
        <taxon>Synergistota</taxon>
        <taxon>Synergistia</taxon>
        <taxon>Synergistales</taxon>
        <taxon>Aminiphilaceae</taxon>
        <taxon>Aminirod</taxon>
    </lineage>
</organism>
<protein>
    <submittedName>
        <fullName evidence="1">Nucleotide sugar dehydrogenase</fullName>
    </submittedName>
</protein>
<proteinExistence type="predicted"/>
<dbReference type="Proteomes" id="UP000682204">
    <property type="component" value="Chromosome"/>
</dbReference>
<evidence type="ECO:0000313" key="1">
    <source>
        <dbReference type="EMBL" id="QVL37698.1"/>
    </source>
</evidence>
<name>A0ACD1E064_9BACT</name>